<organism evidence="5">
    <name type="scientific">Arion vulgaris</name>
    <dbReference type="NCBI Taxonomy" id="1028688"/>
    <lineage>
        <taxon>Eukaryota</taxon>
        <taxon>Metazoa</taxon>
        <taxon>Spiralia</taxon>
        <taxon>Lophotrochozoa</taxon>
        <taxon>Mollusca</taxon>
        <taxon>Gastropoda</taxon>
        <taxon>Heterobranchia</taxon>
        <taxon>Euthyneura</taxon>
        <taxon>Panpulmonata</taxon>
        <taxon>Eupulmonata</taxon>
        <taxon>Stylommatophora</taxon>
        <taxon>Helicina</taxon>
        <taxon>Arionoidea</taxon>
        <taxon>Arionidae</taxon>
        <taxon>Arion</taxon>
    </lineage>
</organism>
<accession>A0A0B6YU63</accession>
<dbReference type="SUPFAM" id="SSF48403">
    <property type="entry name" value="Ankyrin repeat"/>
    <property type="match status" value="1"/>
</dbReference>
<evidence type="ECO:0000256" key="3">
    <source>
        <dbReference type="PROSITE-ProRule" id="PRU00023"/>
    </source>
</evidence>
<feature type="non-terminal residue" evidence="5">
    <location>
        <position position="613"/>
    </location>
</feature>
<dbReference type="Pfam" id="PF12796">
    <property type="entry name" value="Ank_2"/>
    <property type="match status" value="2"/>
</dbReference>
<dbReference type="PROSITE" id="PS50088">
    <property type="entry name" value="ANK_REPEAT"/>
    <property type="match status" value="6"/>
</dbReference>
<feature type="compositionally biased region" description="Basic and acidic residues" evidence="4">
    <location>
        <begin position="384"/>
        <end position="401"/>
    </location>
</feature>
<feature type="repeat" description="ANK" evidence="3">
    <location>
        <begin position="30"/>
        <end position="62"/>
    </location>
</feature>
<dbReference type="EMBL" id="HACG01012939">
    <property type="protein sequence ID" value="CEK59804.1"/>
    <property type="molecule type" value="Transcribed_RNA"/>
</dbReference>
<sequence>LAVTEGHLDALRTLIKHGADVNKQLSAGRDKISPLMISAQRGDLNIARQLVQSGASVEQLDKKKRSALTHAIINGSTNVASYLLYLGADANRADSSNNTLVHYAAAYGWYFCLKLLIKDAGAKPDEPNDWQTTPVSIAFLKGNHGLVEMLFNHKGVDINFQTNTGMTLACIACSSRLVQGLDVQVTNLIKTYKADATVRDYNGCNALHHLAANNIKIKGKDWEPEVDPDAMVISVKIAEVLIDAGCDPTLRTNEGKTPIMLAIEQVNVELVRFLVQKGGTVSPDKNNDEKTVLHLMAEQCCTTNLTPMLKILAEYKPLEVSPVKTTPEVPIENGKINALDHETTDDKKESETPMEVDLGDKKSPDESKDPKTPVVNNINGVELVDAKGDSPSKVGSVEKEAASTPSPLQAASQQDTLKKMAQDRDFVGFTPLLRACFTYKSFKITKKEDIEKAQHAREFIQALIELAGSDVNTIVGPKNMPDEPEPHYAPEGKNSALHFLVNAQCEKKSDIGAGLSLLLRFNPDTNLRNMHDKTPLVVAVESSRETIVKALLEGGADPNVLIKEVHFQVTPLILAAERGAIEIMKMLIHHKANVKSSRTDNLRTAIHIMVTNR</sequence>
<evidence type="ECO:0000256" key="4">
    <source>
        <dbReference type="SAM" id="MobiDB-lite"/>
    </source>
</evidence>
<feature type="non-terminal residue" evidence="5">
    <location>
        <position position="1"/>
    </location>
</feature>
<name>A0A0B6YU63_9EUPU</name>
<dbReference type="InterPro" id="IPR002110">
    <property type="entry name" value="Ankyrin_rpt"/>
</dbReference>
<evidence type="ECO:0000256" key="1">
    <source>
        <dbReference type="ARBA" id="ARBA00022737"/>
    </source>
</evidence>
<dbReference type="Pfam" id="PF13637">
    <property type="entry name" value="Ank_4"/>
    <property type="match status" value="1"/>
</dbReference>
<feature type="compositionally biased region" description="Basic and acidic residues" evidence="4">
    <location>
        <begin position="338"/>
        <end position="351"/>
    </location>
</feature>
<dbReference type="Gene3D" id="1.25.40.20">
    <property type="entry name" value="Ankyrin repeat-containing domain"/>
    <property type="match status" value="3"/>
</dbReference>
<feature type="region of interest" description="Disordered" evidence="4">
    <location>
        <begin position="325"/>
        <end position="412"/>
    </location>
</feature>
<protein>
    <submittedName>
        <fullName evidence="5">Uncharacterized protein</fullName>
    </submittedName>
</protein>
<feature type="compositionally biased region" description="Basic and acidic residues" evidence="4">
    <location>
        <begin position="358"/>
        <end position="371"/>
    </location>
</feature>
<dbReference type="PROSITE" id="PS50297">
    <property type="entry name" value="ANK_REP_REGION"/>
    <property type="match status" value="4"/>
</dbReference>
<feature type="repeat" description="ANK" evidence="3">
    <location>
        <begin position="567"/>
        <end position="599"/>
    </location>
</feature>
<reference evidence="5" key="1">
    <citation type="submission" date="2014-12" db="EMBL/GenBank/DDBJ databases">
        <title>Insight into the proteome of Arion vulgaris.</title>
        <authorList>
            <person name="Aradska J."/>
            <person name="Bulat T."/>
            <person name="Smidak R."/>
            <person name="Sarate P."/>
            <person name="Gangsoo J."/>
            <person name="Sialana F."/>
            <person name="Bilban M."/>
            <person name="Lubec G."/>
        </authorList>
    </citation>
    <scope>NUCLEOTIDE SEQUENCE</scope>
    <source>
        <tissue evidence="5">Skin</tissue>
    </source>
</reference>
<dbReference type="Pfam" id="PF00023">
    <property type="entry name" value="Ank"/>
    <property type="match status" value="2"/>
</dbReference>
<feature type="repeat" description="ANK" evidence="3">
    <location>
        <begin position="254"/>
        <end position="286"/>
    </location>
</feature>
<evidence type="ECO:0000313" key="5">
    <source>
        <dbReference type="EMBL" id="CEK59804.1"/>
    </source>
</evidence>
<feature type="repeat" description="ANK" evidence="3">
    <location>
        <begin position="531"/>
        <end position="563"/>
    </location>
</feature>
<dbReference type="PANTHER" id="PTHR24198">
    <property type="entry name" value="ANKYRIN REPEAT AND PROTEIN KINASE DOMAIN-CONTAINING PROTEIN"/>
    <property type="match status" value="1"/>
</dbReference>
<proteinExistence type="predicted"/>
<dbReference type="InterPro" id="IPR036770">
    <property type="entry name" value="Ankyrin_rpt-contain_sf"/>
</dbReference>
<dbReference type="SMART" id="SM00248">
    <property type="entry name" value="ANK"/>
    <property type="match status" value="12"/>
</dbReference>
<evidence type="ECO:0000256" key="2">
    <source>
        <dbReference type="ARBA" id="ARBA00023043"/>
    </source>
</evidence>
<feature type="repeat" description="ANK" evidence="3">
    <location>
        <begin position="1"/>
        <end position="26"/>
    </location>
</feature>
<feature type="repeat" description="ANK" evidence="3">
    <location>
        <begin position="63"/>
        <end position="95"/>
    </location>
</feature>
<keyword evidence="2 3" id="KW-0040">ANK repeat</keyword>
<gene>
    <name evidence="5" type="primary">ORF37461</name>
</gene>
<feature type="compositionally biased region" description="Polar residues" evidence="4">
    <location>
        <begin position="403"/>
        <end position="412"/>
    </location>
</feature>
<dbReference type="PANTHER" id="PTHR24198:SF165">
    <property type="entry name" value="ANKYRIN REPEAT-CONTAINING PROTEIN-RELATED"/>
    <property type="match status" value="1"/>
</dbReference>
<dbReference type="AlphaFoldDB" id="A0A0B6YU63"/>
<keyword evidence="1" id="KW-0677">Repeat</keyword>